<sequence>MTTLPTDLLMVALSGAFFVLCWLLVRVLDR</sequence>
<keyword evidence="1" id="KW-0472">Membrane</keyword>
<name>A0A1H1LYW7_9ACTN</name>
<reference evidence="3" key="1">
    <citation type="submission" date="2016-10" db="EMBL/GenBank/DDBJ databases">
        <authorList>
            <person name="Varghese N."/>
            <person name="Submissions S."/>
        </authorList>
    </citation>
    <scope>NUCLEOTIDE SEQUENCE [LARGE SCALE GENOMIC DNA]</scope>
    <source>
        <strain evidence="3">DSM 22127</strain>
    </source>
</reference>
<organism evidence="2 3">
    <name type="scientific">Nocardioides scoriae</name>
    <dbReference type="NCBI Taxonomy" id="642780"/>
    <lineage>
        <taxon>Bacteria</taxon>
        <taxon>Bacillati</taxon>
        <taxon>Actinomycetota</taxon>
        <taxon>Actinomycetes</taxon>
        <taxon>Propionibacteriales</taxon>
        <taxon>Nocardioidaceae</taxon>
        <taxon>Nocardioides</taxon>
    </lineage>
</organism>
<proteinExistence type="predicted"/>
<evidence type="ECO:0000256" key="1">
    <source>
        <dbReference type="SAM" id="Phobius"/>
    </source>
</evidence>
<dbReference type="Proteomes" id="UP000198859">
    <property type="component" value="Chromosome I"/>
</dbReference>
<evidence type="ECO:0000313" key="2">
    <source>
        <dbReference type="EMBL" id="SDR78979.1"/>
    </source>
</evidence>
<keyword evidence="3" id="KW-1185">Reference proteome</keyword>
<keyword evidence="1" id="KW-1133">Transmembrane helix</keyword>
<feature type="transmembrane region" description="Helical" evidence="1">
    <location>
        <begin position="6"/>
        <end position="25"/>
    </location>
</feature>
<protein>
    <submittedName>
        <fullName evidence="2">Uncharacterized protein</fullName>
    </submittedName>
</protein>
<dbReference type="STRING" id="642780.SAMN04488570_0391"/>
<accession>A0A1H1LYW7</accession>
<dbReference type="EMBL" id="LT629757">
    <property type="protein sequence ID" value="SDR78979.1"/>
    <property type="molecule type" value="Genomic_DNA"/>
</dbReference>
<gene>
    <name evidence="2" type="ORF">SAMN04488570_0391</name>
</gene>
<keyword evidence="1" id="KW-0812">Transmembrane</keyword>
<evidence type="ECO:0000313" key="3">
    <source>
        <dbReference type="Proteomes" id="UP000198859"/>
    </source>
</evidence>
<dbReference type="AlphaFoldDB" id="A0A1H1LYW7"/>